<keyword evidence="3" id="KW-1185">Reference proteome</keyword>
<protein>
    <recommendedName>
        <fullName evidence="4">Protein kinase domain-containing protein</fullName>
    </recommendedName>
</protein>
<dbReference type="OMA" id="FRYRRNP"/>
<gene>
    <name evidence="2" type="ORF">BDV34DRAFT_184443</name>
</gene>
<dbReference type="EMBL" id="ML734937">
    <property type="protein sequence ID" value="KAB8211922.1"/>
    <property type="molecule type" value="Genomic_DNA"/>
</dbReference>
<evidence type="ECO:0008006" key="4">
    <source>
        <dbReference type="Google" id="ProtNLM"/>
    </source>
</evidence>
<dbReference type="InterPro" id="IPR011009">
    <property type="entry name" value="Kinase-like_dom_sf"/>
</dbReference>
<reference evidence="2 3" key="1">
    <citation type="submission" date="2019-04" db="EMBL/GenBank/DDBJ databases">
        <title>Fungal friends and foes A comparative genomics study of 23 Aspergillus species from section Flavi.</title>
        <authorList>
            <consortium name="DOE Joint Genome Institute"/>
            <person name="Kjaerbolling I."/>
            <person name="Vesth T.C."/>
            <person name="Frisvad J.C."/>
            <person name="Nybo J.L."/>
            <person name="Theobald S."/>
            <person name="Kildgaard S."/>
            <person name="Petersen T.I."/>
            <person name="Kuo A."/>
            <person name="Sato A."/>
            <person name="Lyhne E.K."/>
            <person name="Kogle M.E."/>
            <person name="Wiebenga A."/>
            <person name="Kun R.S."/>
            <person name="Lubbers R.J."/>
            <person name="Makela M.R."/>
            <person name="Barry K."/>
            <person name="Chovatia M."/>
            <person name="Clum A."/>
            <person name="Daum C."/>
            <person name="Haridas S."/>
            <person name="He G."/>
            <person name="LaButti K."/>
            <person name="Lipzen A."/>
            <person name="Mondo S."/>
            <person name="Pangilinan J."/>
            <person name="Riley R."/>
            <person name="Salamov A."/>
            <person name="Simmons B.A."/>
            <person name="Magnuson J.K."/>
            <person name="Henrissat B."/>
            <person name="Mortensen U.H."/>
            <person name="Larsen T.O."/>
            <person name="De vries R.P."/>
            <person name="Grigoriev I.V."/>
            <person name="Machida M."/>
            <person name="Baker S.E."/>
            <person name="Andersen M.R."/>
        </authorList>
    </citation>
    <scope>NUCLEOTIDE SEQUENCE [LARGE SCALE GENOMIC DNA]</scope>
    <source>
        <strain evidence="2 3">CBS 117618</strain>
    </source>
</reference>
<evidence type="ECO:0000313" key="2">
    <source>
        <dbReference type="EMBL" id="KAB8211922.1"/>
    </source>
</evidence>
<dbReference type="Proteomes" id="UP000326532">
    <property type="component" value="Unassembled WGS sequence"/>
</dbReference>
<sequence length="252" mass="28743">MFDFALPPQHLRTIKLTDGHELTATEAELLDQQRTVYRLKIAPDPDRHKISTTATSVIVKQQKDEWEDEFENEETAYNRLEKLQGEVIPYFYGRGYFNGRPALILSDIDGISLKDLAHSSNETSEDSLKAHLEEAFSKLSEYGAIYQDQRLDNFLLCFDKECGKSKVRVVDLEQVEFPQKVRPWHRQINQEGARSLIEDFRYRRNPGCKSPPLQLWVSGNGGSSSAGELDESAPAINQQNTQRPASIASWAR</sequence>
<evidence type="ECO:0000256" key="1">
    <source>
        <dbReference type="SAM" id="MobiDB-lite"/>
    </source>
</evidence>
<dbReference type="SUPFAM" id="SSF56112">
    <property type="entry name" value="Protein kinase-like (PK-like)"/>
    <property type="match status" value="1"/>
</dbReference>
<proteinExistence type="predicted"/>
<feature type="region of interest" description="Disordered" evidence="1">
    <location>
        <begin position="213"/>
        <end position="252"/>
    </location>
</feature>
<accession>A0A5N6E317</accession>
<feature type="compositionally biased region" description="Polar residues" evidence="1">
    <location>
        <begin position="235"/>
        <end position="244"/>
    </location>
</feature>
<name>A0A5N6E317_ASPPA</name>
<organism evidence="2 3">
    <name type="scientific">Aspergillus parasiticus</name>
    <dbReference type="NCBI Taxonomy" id="5067"/>
    <lineage>
        <taxon>Eukaryota</taxon>
        <taxon>Fungi</taxon>
        <taxon>Dikarya</taxon>
        <taxon>Ascomycota</taxon>
        <taxon>Pezizomycotina</taxon>
        <taxon>Eurotiomycetes</taxon>
        <taxon>Eurotiomycetidae</taxon>
        <taxon>Eurotiales</taxon>
        <taxon>Aspergillaceae</taxon>
        <taxon>Aspergillus</taxon>
        <taxon>Aspergillus subgen. Circumdati</taxon>
    </lineage>
</organism>
<evidence type="ECO:0000313" key="3">
    <source>
        <dbReference type="Proteomes" id="UP000326532"/>
    </source>
</evidence>
<dbReference type="VEuPathDB" id="FungiDB:BDV34DRAFT_184443"/>
<dbReference type="AlphaFoldDB" id="A0A5N6E317"/>